<comment type="caution">
    <text evidence="1">Lacks conserved residue(s) required for the propagation of feature annotation.</text>
</comment>
<dbReference type="GO" id="GO:0000160">
    <property type="term" value="P:phosphorelay signal transduction system"/>
    <property type="evidence" value="ECO:0007669"/>
    <property type="project" value="InterPro"/>
</dbReference>
<accession>A0A937KC19</accession>
<dbReference type="InterPro" id="IPR011006">
    <property type="entry name" value="CheY-like_superfamily"/>
</dbReference>
<comment type="caution">
    <text evidence="3">The sequence shown here is derived from an EMBL/GenBank/DDBJ whole genome shotgun (WGS) entry which is preliminary data.</text>
</comment>
<dbReference type="InterPro" id="IPR001789">
    <property type="entry name" value="Sig_transdc_resp-reg_receiver"/>
</dbReference>
<evidence type="ECO:0000313" key="4">
    <source>
        <dbReference type="Proteomes" id="UP000614216"/>
    </source>
</evidence>
<dbReference type="RefSeq" id="WP_202856562.1">
    <property type="nucleotide sequence ID" value="NZ_JAEUGD010000042.1"/>
</dbReference>
<dbReference type="SUPFAM" id="SSF52172">
    <property type="entry name" value="CheY-like"/>
    <property type="match status" value="1"/>
</dbReference>
<reference evidence="3" key="1">
    <citation type="submission" date="2021-01" db="EMBL/GenBank/DDBJ databases">
        <title>Fulvivirga kasyanovii gen. nov., sp nov., a novel member of the phylum Bacteroidetes isolated from seawater in a mussel farm.</title>
        <authorList>
            <person name="Zhao L.-H."/>
            <person name="Wang Z.-J."/>
        </authorList>
    </citation>
    <scope>NUCLEOTIDE SEQUENCE</scope>
    <source>
        <strain evidence="3">29W222</strain>
    </source>
</reference>
<dbReference type="Gene3D" id="3.40.50.2300">
    <property type="match status" value="1"/>
</dbReference>
<proteinExistence type="predicted"/>
<dbReference type="AlphaFoldDB" id="A0A937KC19"/>
<sequence length="173" mass="20003">MPRFSLSKVDDYRNTRSLQNDIIRIKFPSELAAAKEVKKEELLVFVVDDDPHFLQILNTHFSKLEIKSDTDNLYKFKVRNFATGRSCIENLSLNPDLILLNFYINKGLPNALTGQETLEKITNTNPNQKVLILNDIDVNLRDAFVENGLRDYIIKDNEALMELNRLVIDILNH</sequence>
<evidence type="ECO:0000256" key="1">
    <source>
        <dbReference type="PROSITE-ProRule" id="PRU00169"/>
    </source>
</evidence>
<organism evidence="3 4">
    <name type="scientific">Fulvivirga marina</name>
    <dbReference type="NCBI Taxonomy" id="2494733"/>
    <lineage>
        <taxon>Bacteria</taxon>
        <taxon>Pseudomonadati</taxon>
        <taxon>Bacteroidota</taxon>
        <taxon>Cytophagia</taxon>
        <taxon>Cytophagales</taxon>
        <taxon>Fulvivirgaceae</taxon>
        <taxon>Fulvivirga</taxon>
    </lineage>
</organism>
<dbReference type="Proteomes" id="UP000614216">
    <property type="component" value="Unassembled WGS sequence"/>
</dbReference>
<name>A0A937KC19_9BACT</name>
<keyword evidence="4" id="KW-1185">Reference proteome</keyword>
<evidence type="ECO:0000313" key="3">
    <source>
        <dbReference type="EMBL" id="MBL6447032.1"/>
    </source>
</evidence>
<gene>
    <name evidence="3" type="ORF">JMN32_11980</name>
</gene>
<protein>
    <submittedName>
        <fullName evidence="3">Response regulator</fullName>
    </submittedName>
</protein>
<feature type="domain" description="Response regulatory" evidence="2">
    <location>
        <begin position="43"/>
        <end position="170"/>
    </location>
</feature>
<dbReference type="CDD" id="cd00156">
    <property type="entry name" value="REC"/>
    <property type="match status" value="1"/>
</dbReference>
<dbReference type="EMBL" id="JAEUGD010000042">
    <property type="protein sequence ID" value="MBL6447032.1"/>
    <property type="molecule type" value="Genomic_DNA"/>
</dbReference>
<evidence type="ECO:0000259" key="2">
    <source>
        <dbReference type="PROSITE" id="PS50110"/>
    </source>
</evidence>
<dbReference type="PROSITE" id="PS50110">
    <property type="entry name" value="RESPONSE_REGULATORY"/>
    <property type="match status" value="1"/>
</dbReference>